<keyword evidence="3" id="KW-0479">Metal-binding</keyword>
<evidence type="ECO:0000256" key="1">
    <source>
        <dbReference type="ARBA" id="ARBA00004613"/>
    </source>
</evidence>
<dbReference type="SMART" id="SM00206">
    <property type="entry name" value="NTR"/>
    <property type="match status" value="1"/>
</dbReference>
<feature type="disulfide bond" evidence="4">
    <location>
        <begin position="29"/>
        <end position="90"/>
    </location>
</feature>
<dbReference type="GO" id="GO:0009725">
    <property type="term" value="P:response to hormone"/>
    <property type="evidence" value="ECO:0007669"/>
    <property type="project" value="TreeGrafter"/>
</dbReference>
<keyword evidence="8" id="KW-1267">Proteomics identification</keyword>
<dbReference type="PANTHER" id="PTHR11844:SF26">
    <property type="entry name" value="METALLOPROTEINASE INHIBITOR 4"/>
    <property type="match status" value="1"/>
</dbReference>
<evidence type="ECO:0000256" key="4">
    <source>
        <dbReference type="PIRSR" id="PIRSR601820-3"/>
    </source>
</evidence>
<evidence type="ECO:0000313" key="6">
    <source>
        <dbReference type="EMBL" id="RXN31964.1"/>
    </source>
</evidence>
<dbReference type="STRING" id="84645.A0A498NJU1"/>
<dbReference type="GO" id="GO:0051045">
    <property type="term" value="P:negative regulation of membrane protein ectodomain proteolysis"/>
    <property type="evidence" value="ECO:0007669"/>
    <property type="project" value="TreeGrafter"/>
</dbReference>
<dbReference type="AlphaFoldDB" id="A0A498NJU1"/>
<keyword evidence="7" id="KW-1185">Reference proteome</keyword>
<keyword evidence="2" id="KW-0964">Secreted</keyword>
<keyword evidence="3" id="KW-0862">Zinc</keyword>
<dbReference type="EMBL" id="QBIY01011430">
    <property type="protein sequence ID" value="RXN31964.1"/>
    <property type="molecule type" value="Genomic_DNA"/>
</dbReference>
<keyword evidence="5" id="KW-0732">Signal</keyword>
<sequence length="130" mass="14326">MGVPLSAAVTLGLMFFLSVGLNEQVAKGCSCAAEHPQQLFCNSDIVIRAKITGKVTNTLPDLTAYGVRIIKTFKNVNKKPFQVIYSHNACGISPGKDEYLLSDFALYWSVLFDQNPSTKVSDESQKCIRY</sequence>
<keyword evidence="4" id="KW-1015">Disulfide bond</keyword>
<reference evidence="6 7" key="1">
    <citation type="submission" date="2018-03" db="EMBL/GenBank/DDBJ databases">
        <title>Draft genome sequence of Rohu Carp (Labeo rohita).</title>
        <authorList>
            <person name="Das P."/>
            <person name="Kushwaha B."/>
            <person name="Joshi C.G."/>
            <person name="Kumar D."/>
            <person name="Nagpure N.S."/>
            <person name="Sahoo L."/>
            <person name="Das S.P."/>
            <person name="Bit A."/>
            <person name="Patnaik S."/>
            <person name="Meher P.K."/>
            <person name="Jayasankar P."/>
            <person name="Koringa P.G."/>
            <person name="Patel N.V."/>
            <person name="Hinsu A.T."/>
            <person name="Kumar R."/>
            <person name="Pandey M."/>
            <person name="Agarwal S."/>
            <person name="Srivastava S."/>
            <person name="Singh M."/>
            <person name="Iquebal M.A."/>
            <person name="Jaiswal S."/>
            <person name="Angadi U.B."/>
            <person name="Kumar N."/>
            <person name="Raza M."/>
            <person name="Shah T.M."/>
            <person name="Rai A."/>
            <person name="Jena J.K."/>
        </authorList>
    </citation>
    <scope>NUCLEOTIDE SEQUENCE [LARGE SCALE GENOMIC DNA]</scope>
    <source>
        <strain evidence="6">DASCIFA01</strain>
        <tissue evidence="6">Testis</tissue>
    </source>
</reference>
<comment type="caution">
    <text evidence="6">The sequence shown here is derived from an EMBL/GenBank/DDBJ whole genome shotgun (WGS) entry which is preliminary data.</text>
</comment>
<comment type="subcellular location">
    <subcellularLocation>
        <location evidence="1">Secreted</location>
    </subcellularLocation>
</comment>
<dbReference type="GO" id="GO:0005615">
    <property type="term" value="C:extracellular space"/>
    <property type="evidence" value="ECO:0007669"/>
    <property type="project" value="TreeGrafter"/>
</dbReference>
<dbReference type="GO" id="GO:0031012">
    <property type="term" value="C:extracellular matrix"/>
    <property type="evidence" value="ECO:0007669"/>
    <property type="project" value="TreeGrafter"/>
</dbReference>
<protein>
    <submittedName>
        <fullName evidence="6">Metallo ase inhibitor 3-like protein</fullName>
    </submittedName>
</protein>
<dbReference type="Pfam" id="PF00965">
    <property type="entry name" value="TIMP"/>
    <property type="match status" value="1"/>
</dbReference>
<proteinExistence type="evidence at protein level"/>
<dbReference type="GO" id="GO:0002020">
    <property type="term" value="F:protease binding"/>
    <property type="evidence" value="ECO:0007669"/>
    <property type="project" value="TreeGrafter"/>
</dbReference>
<name>A0A498NJU1_LABRO</name>
<dbReference type="GO" id="GO:0034097">
    <property type="term" value="P:response to cytokine"/>
    <property type="evidence" value="ECO:0007669"/>
    <property type="project" value="TreeGrafter"/>
</dbReference>
<dbReference type="PANTHER" id="PTHR11844">
    <property type="entry name" value="METALLOPROTEASE INHIBITOR"/>
    <property type="match status" value="1"/>
</dbReference>
<feature type="binding site" evidence="3">
    <location>
        <position position="29"/>
    </location>
    <ligand>
        <name>Zn(2+)</name>
        <dbReference type="ChEBI" id="CHEBI:29105"/>
        <note>ligand shared with metalloproteinase partner</note>
    </ligand>
</feature>
<feature type="chain" id="PRO_5019830886" evidence="5">
    <location>
        <begin position="21"/>
        <end position="130"/>
    </location>
</feature>
<organism evidence="6 7">
    <name type="scientific">Labeo rohita</name>
    <name type="common">Indian major carp</name>
    <name type="synonym">Cyprinus rohita</name>
    <dbReference type="NCBI Taxonomy" id="84645"/>
    <lineage>
        <taxon>Eukaryota</taxon>
        <taxon>Metazoa</taxon>
        <taxon>Chordata</taxon>
        <taxon>Craniata</taxon>
        <taxon>Vertebrata</taxon>
        <taxon>Euteleostomi</taxon>
        <taxon>Actinopterygii</taxon>
        <taxon>Neopterygii</taxon>
        <taxon>Teleostei</taxon>
        <taxon>Ostariophysi</taxon>
        <taxon>Cypriniformes</taxon>
        <taxon>Cyprinidae</taxon>
        <taxon>Labeoninae</taxon>
        <taxon>Labeonini</taxon>
        <taxon>Labeo</taxon>
    </lineage>
</organism>
<evidence type="ECO:0007829" key="8">
    <source>
        <dbReference type="PeptideAtlas" id="A0A498NJU1"/>
    </source>
</evidence>
<dbReference type="Proteomes" id="UP000290572">
    <property type="component" value="Unassembled WGS sequence"/>
</dbReference>
<dbReference type="GO" id="GO:0008191">
    <property type="term" value="F:metalloendopeptidase inhibitor activity"/>
    <property type="evidence" value="ECO:0007669"/>
    <property type="project" value="InterPro"/>
</dbReference>
<evidence type="ECO:0000313" key="7">
    <source>
        <dbReference type="Proteomes" id="UP000290572"/>
    </source>
</evidence>
<evidence type="ECO:0000256" key="3">
    <source>
        <dbReference type="PIRSR" id="PIRSR601820-1"/>
    </source>
</evidence>
<dbReference type="InterPro" id="IPR008993">
    <property type="entry name" value="TIMP-like_OB-fold"/>
</dbReference>
<accession>A0A498NJU1</accession>
<dbReference type="Gene3D" id="2.40.50.120">
    <property type="match status" value="1"/>
</dbReference>
<feature type="signal peptide" evidence="5">
    <location>
        <begin position="1"/>
        <end position="20"/>
    </location>
</feature>
<dbReference type="SUPFAM" id="SSF50242">
    <property type="entry name" value="TIMP-like"/>
    <property type="match status" value="1"/>
</dbReference>
<dbReference type="GO" id="GO:0046872">
    <property type="term" value="F:metal ion binding"/>
    <property type="evidence" value="ECO:0007669"/>
    <property type="project" value="UniProtKB-KW"/>
</dbReference>
<evidence type="ECO:0000256" key="5">
    <source>
        <dbReference type="SAM" id="SignalP"/>
    </source>
</evidence>
<evidence type="ECO:0000256" key="2">
    <source>
        <dbReference type="ARBA" id="ARBA00022525"/>
    </source>
</evidence>
<gene>
    <name evidence="6" type="ORF">ROHU_016599</name>
</gene>
<dbReference type="InterPro" id="IPR001820">
    <property type="entry name" value="TIMP"/>
</dbReference>